<accession>T1GXD8</accession>
<dbReference type="HOGENOM" id="CLU_1919445_0_0_1"/>
<feature type="region of interest" description="Disordered" evidence="1">
    <location>
        <begin position="42"/>
        <end position="63"/>
    </location>
</feature>
<sequence length="132" mass="15436">MENKILMNILCNDANCKQRQEYLNKRKSLKNQIIFHHYNMEEKSFQTEETRTESEDKHNQSDDKSLILSDLELENESLSSIDFDAIKLTSDQFVDETGENQLNEEQHPDNEQEIQSSGMIFDKMMVSGEKGK</sequence>
<organism evidence="2 3">
    <name type="scientific">Megaselia scalaris</name>
    <name type="common">Humpbacked fly</name>
    <name type="synonym">Phora scalaris</name>
    <dbReference type="NCBI Taxonomy" id="36166"/>
    <lineage>
        <taxon>Eukaryota</taxon>
        <taxon>Metazoa</taxon>
        <taxon>Ecdysozoa</taxon>
        <taxon>Arthropoda</taxon>
        <taxon>Hexapoda</taxon>
        <taxon>Insecta</taxon>
        <taxon>Pterygota</taxon>
        <taxon>Neoptera</taxon>
        <taxon>Endopterygota</taxon>
        <taxon>Diptera</taxon>
        <taxon>Brachycera</taxon>
        <taxon>Muscomorpha</taxon>
        <taxon>Platypezoidea</taxon>
        <taxon>Phoridae</taxon>
        <taxon>Megaseliini</taxon>
        <taxon>Megaselia</taxon>
    </lineage>
</organism>
<evidence type="ECO:0000313" key="3">
    <source>
        <dbReference type="Proteomes" id="UP000015102"/>
    </source>
</evidence>
<evidence type="ECO:0000256" key="1">
    <source>
        <dbReference type="SAM" id="MobiDB-lite"/>
    </source>
</evidence>
<name>T1GXD8_MEGSC</name>
<dbReference type="AlphaFoldDB" id="T1GXD8"/>
<protein>
    <submittedName>
        <fullName evidence="2">Uncharacterized protein</fullName>
    </submittedName>
</protein>
<reference evidence="3" key="1">
    <citation type="submission" date="2013-02" db="EMBL/GenBank/DDBJ databases">
        <authorList>
            <person name="Hughes D."/>
        </authorList>
    </citation>
    <scope>NUCLEOTIDE SEQUENCE</scope>
    <source>
        <strain>Durham</strain>
        <strain evidence="3">NC isolate 2 -- Noor lab</strain>
    </source>
</reference>
<proteinExistence type="predicted"/>
<reference evidence="2" key="2">
    <citation type="submission" date="2015-06" db="UniProtKB">
        <authorList>
            <consortium name="EnsemblMetazoa"/>
        </authorList>
    </citation>
    <scope>IDENTIFICATION</scope>
</reference>
<dbReference type="Proteomes" id="UP000015102">
    <property type="component" value="Unassembled WGS sequence"/>
</dbReference>
<keyword evidence="3" id="KW-1185">Reference proteome</keyword>
<feature type="region of interest" description="Disordered" evidence="1">
    <location>
        <begin position="96"/>
        <end position="132"/>
    </location>
</feature>
<evidence type="ECO:0000313" key="2">
    <source>
        <dbReference type="EnsemblMetazoa" id="MESCA008485-PA"/>
    </source>
</evidence>
<dbReference type="EMBL" id="CAQQ02083470">
    <property type="status" value="NOT_ANNOTATED_CDS"/>
    <property type="molecule type" value="Genomic_DNA"/>
</dbReference>
<dbReference type="EnsemblMetazoa" id="MESCA008485-RA">
    <property type="protein sequence ID" value="MESCA008485-PA"/>
    <property type="gene ID" value="MESCA008485"/>
</dbReference>